<dbReference type="PROSITE" id="PS50943">
    <property type="entry name" value="HTH_CROC1"/>
    <property type="match status" value="1"/>
</dbReference>
<dbReference type="SUPFAM" id="SSF47413">
    <property type="entry name" value="lambda repressor-like DNA-binding domains"/>
    <property type="match status" value="1"/>
</dbReference>
<gene>
    <name evidence="4" type="ORF">ABB29_08580</name>
</gene>
<evidence type="ECO:0000313" key="4">
    <source>
        <dbReference type="EMBL" id="KRG69834.1"/>
    </source>
</evidence>
<comment type="caution">
    <text evidence="4">The sequence shown here is derived from an EMBL/GenBank/DDBJ whole genome shotgun (WGS) entry which is preliminary data.</text>
</comment>
<sequence length="115" mass="12313">MGNEISDDAVLQQLGSRLAAQRLALNLTQAELAEQAGVSKRTLERLEAGAVASQLSTLVRVCRVLGLADNFERLVPAAPSSPLAELKQQGGRRQRASGSSVPGSRKPGKPWRWDP</sequence>
<evidence type="ECO:0000313" key="5">
    <source>
        <dbReference type="Proteomes" id="UP000052052"/>
    </source>
</evidence>
<dbReference type="EMBL" id="LDJL01000008">
    <property type="protein sequence ID" value="KRG69834.1"/>
    <property type="molecule type" value="Genomic_DNA"/>
</dbReference>
<dbReference type="CDD" id="cd00093">
    <property type="entry name" value="HTH_XRE"/>
    <property type="match status" value="1"/>
</dbReference>
<dbReference type="Pfam" id="PF13560">
    <property type="entry name" value="HTH_31"/>
    <property type="match status" value="1"/>
</dbReference>
<organism evidence="4 5">
    <name type="scientific">Pseudoxanthomonas dokdonensis</name>
    <dbReference type="NCBI Taxonomy" id="344882"/>
    <lineage>
        <taxon>Bacteria</taxon>
        <taxon>Pseudomonadati</taxon>
        <taxon>Pseudomonadota</taxon>
        <taxon>Gammaproteobacteria</taxon>
        <taxon>Lysobacterales</taxon>
        <taxon>Lysobacteraceae</taxon>
        <taxon>Pseudoxanthomonas</taxon>
    </lineage>
</organism>
<dbReference type="GO" id="GO:0003677">
    <property type="term" value="F:DNA binding"/>
    <property type="evidence" value="ECO:0007669"/>
    <property type="project" value="UniProtKB-KW"/>
</dbReference>
<dbReference type="PANTHER" id="PTHR46797:SF1">
    <property type="entry name" value="METHYLPHOSPHONATE SYNTHASE"/>
    <property type="match status" value="1"/>
</dbReference>
<dbReference type="PATRIC" id="fig|344882.3.peg.3072"/>
<keyword evidence="5" id="KW-1185">Reference proteome</keyword>
<evidence type="ECO:0000256" key="2">
    <source>
        <dbReference type="SAM" id="MobiDB-lite"/>
    </source>
</evidence>
<evidence type="ECO:0000256" key="1">
    <source>
        <dbReference type="ARBA" id="ARBA00023125"/>
    </source>
</evidence>
<proteinExistence type="predicted"/>
<dbReference type="InterPro" id="IPR050807">
    <property type="entry name" value="TransReg_Diox_bact_type"/>
</dbReference>
<dbReference type="SMART" id="SM00530">
    <property type="entry name" value="HTH_XRE"/>
    <property type="match status" value="1"/>
</dbReference>
<evidence type="ECO:0000259" key="3">
    <source>
        <dbReference type="PROSITE" id="PS50943"/>
    </source>
</evidence>
<dbReference type="InterPro" id="IPR010982">
    <property type="entry name" value="Lambda_DNA-bd_dom_sf"/>
</dbReference>
<dbReference type="STRING" id="344882.ABB29_08580"/>
<dbReference type="Gene3D" id="1.10.260.40">
    <property type="entry name" value="lambda repressor-like DNA-binding domains"/>
    <property type="match status" value="1"/>
</dbReference>
<dbReference type="AlphaFoldDB" id="A0A0R0CU35"/>
<protein>
    <recommendedName>
        <fullName evidence="3">HTH cro/C1-type domain-containing protein</fullName>
    </recommendedName>
</protein>
<dbReference type="InterPro" id="IPR001387">
    <property type="entry name" value="Cro/C1-type_HTH"/>
</dbReference>
<dbReference type="GO" id="GO:0005829">
    <property type="term" value="C:cytosol"/>
    <property type="evidence" value="ECO:0007669"/>
    <property type="project" value="TreeGrafter"/>
</dbReference>
<keyword evidence="1" id="KW-0238">DNA-binding</keyword>
<name>A0A0R0CU35_9GAMM</name>
<dbReference type="Proteomes" id="UP000052052">
    <property type="component" value="Unassembled WGS sequence"/>
</dbReference>
<dbReference type="GO" id="GO:0003700">
    <property type="term" value="F:DNA-binding transcription factor activity"/>
    <property type="evidence" value="ECO:0007669"/>
    <property type="project" value="TreeGrafter"/>
</dbReference>
<accession>A0A0R0CU35</accession>
<dbReference type="PANTHER" id="PTHR46797">
    <property type="entry name" value="HTH-TYPE TRANSCRIPTIONAL REGULATOR"/>
    <property type="match status" value="1"/>
</dbReference>
<feature type="region of interest" description="Disordered" evidence="2">
    <location>
        <begin position="78"/>
        <end position="115"/>
    </location>
</feature>
<reference evidence="4 5" key="1">
    <citation type="submission" date="2015-05" db="EMBL/GenBank/DDBJ databases">
        <title>Genome sequencing and analysis of members of genus Stenotrophomonas.</title>
        <authorList>
            <person name="Patil P.P."/>
            <person name="Midha S."/>
            <person name="Patil P.B."/>
        </authorList>
    </citation>
    <scope>NUCLEOTIDE SEQUENCE [LARGE SCALE GENOMIC DNA]</scope>
    <source>
        <strain evidence="4 5">DSM 21858</strain>
    </source>
</reference>
<dbReference type="OrthoDB" id="7595480at2"/>
<feature type="domain" description="HTH cro/C1-type" evidence="3">
    <location>
        <begin position="18"/>
        <end position="71"/>
    </location>
</feature>